<feature type="compositionally biased region" description="Pro residues" evidence="1">
    <location>
        <begin position="145"/>
        <end position="157"/>
    </location>
</feature>
<protein>
    <submittedName>
        <fullName evidence="2">Uncharacterized protein</fullName>
    </submittedName>
</protein>
<organism evidence="2">
    <name type="scientific">Menopon gallinae</name>
    <name type="common">poultry shaft louse</name>
    <dbReference type="NCBI Taxonomy" id="328185"/>
    <lineage>
        <taxon>Eukaryota</taxon>
        <taxon>Metazoa</taxon>
        <taxon>Ecdysozoa</taxon>
        <taxon>Arthropoda</taxon>
        <taxon>Hexapoda</taxon>
        <taxon>Insecta</taxon>
        <taxon>Pterygota</taxon>
        <taxon>Neoptera</taxon>
        <taxon>Paraneoptera</taxon>
        <taxon>Psocodea</taxon>
        <taxon>Troctomorpha</taxon>
        <taxon>Phthiraptera</taxon>
        <taxon>Amblycera</taxon>
        <taxon>Menoponidae</taxon>
        <taxon>Menopon</taxon>
    </lineage>
</organism>
<feature type="compositionally biased region" description="Basic and acidic residues" evidence="1">
    <location>
        <begin position="127"/>
        <end position="136"/>
    </location>
</feature>
<dbReference type="EMBL" id="JARGDH010000005">
    <property type="protein sequence ID" value="KAL0267834.1"/>
    <property type="molecule type" value="Genomic_DNA"/>
</dbReference>
<name>A0AAW2HDN1_9NEOP</name>
<feature type="compositionally biased region" description="Basic and acidic residues" evidence="1">
    <location>
        <begin position="54"/>
        <end position="67"/>
    </location>
</feature>
<accession>A0AAW2HDN1</accession>
<feature type="region of interest" description="Disordered" evidence="1">
    <location>
        <begin position="1"/>
        <end position="178"/>
    </location>
</feature>
<proteinExistence type="predicted"/>
<evidence type="ECO:0000313" key="2">
    <source>
        <dbReference type="EMBL" id="KAL0267834.1"/>
    </source>
</evidence>
<reference evidence="2" key="1">
    <citation type="journal article" date="2024" name="Gigascience">
        <title>Chromosome-level genome of the poultry shaft louse Menopon gallinae provides insight into the host-switching and adaptive evolution of parasitic lice.</title>
        <authorList>
            <person name="Xu Y."/>
            <person name="Ma L."/>
            <person name="Liu S."/>
            <person name="Liang Y."/>
            <person name="Liu Q."/>
            <person name="He Z."/>
            <person name="Tian L."/>
            <person name="Duan Y."/>
            <person name="Cai W."/>
            <person name="Li H."/>
            <person name="Song F."/>
        </authorList>
    </citation>
    <scope>NUCLEOTIDE SEQUENCE</scope>
    <source>
        <strain evidence="2">Cailab_2023a</strain>
    </source>
</reference>
<evidence type="ECO:0000256" key="1">
    <source>
        <dbReference type="SAM" id="MobiDB-lite"/>
    </source>
</evidence>
<sequence length="233" mass="25805">MYHHPMQHSPNLSLRQSSPYPVESTNIQQGGGTAQSRHKGGYQQSKKPSLRNKCARENSDKSDKNSVRESAGNFPQREHMGLGSREQSSGTLTSRGRISNRRHQQNNGMTSSTSSNSSISDNNDNYEVDHRGRLNIENDLNGDSPPEPAPPEVPPRGPSLHHAGNAHTLRSSRNAGDRGLTGQDIFLSQGELLSYFLFRLVLPSRKTEAQQKSSINKLINSILWIGLLRFQLG</sequence>
<feature type="compositionally biased region" description="Polar residues" evidence="1">
    <location>
        <begin position="8"/>
        <end position="28"/>
    </location>
</feature>
<feature type="compositionally biased region" description="Polar residues" evidence="1">
    <location>
        <begin position="85"/>
        <end position="97"/>
    </location>
</feature>
<comment type="caution">
    <text evidence="2">The sequence shown here is derived from an EMBL/GenBank/DDBJ whole genome shotgun (WGS) entry which is preliminary data.</text>
</comment>
<feature type="compositionally biased region" description="Low complexity" evidence="1">
    <location>
        <begin position="106"/>
        <end position="125"/>
    </location>
</feature>
<gene>
    <name evidence="2" type="ORF">PYX00_009988</name>
</gene>
<dbReference type="AlphaFoldDB" id="A0AAW2HDN1"/>